<evidence type="ECO:0000259" key="2">
    <source>
        <dbReference type="Pfam" id="PF00975"/>
    </source>
</evidence>
<proteinExistence type="predicted"/>
<dbReference type="InterPro" id="IPR029058">
    <property type="entry name" value="AB_hydrolase_fold"/>
</dbReference>
<reference evidence="3" key="1">
    <citation type="submission" date="2017-12" db="EMBL/GenBank/DDBJ databases">
        <title>Genome Sequencing Reveals a Rich Biosynthetic Potential.</title>
        <authorList>
            <person name="Bertrand R.L."/>
            <person name="Abdel-Hameed M.E."/>
            <person name="Sorensen J.L."/>
        </authorList>
    </citation>
    <scope>NUCLEOTIDE SEQUENCE</scope>
</reference>
<dbReference type="InterPro" id="IPR001031">
    <property type="entry name" value="Thioesterase"/>
</dbReference>
<dbReference type="SUPFAM" id="SSF53474">
    <property type="entry name" value="alpha/beta-Hydrolases"/>
    <property type="match status" value="1"/>
</dbReference>
<name>A0A2K9YDW0_CLAUC</name>
<feature type="region of interest" description="Disordered" evidence="1">
    <location>
        <begin position="153"/>
        <end position="177"/>
    </location>
</feature>
<dbReference type="AlphaFoldDB" id="A0A2K9YDW0"/>
<dbReference type="Gene3D" id="3.40.50.1820">
    <property type="entry name" value="alpha/beta hydrolase"/>
    <property type="match status" value="1"/>
</dbReference>
<evidence type="ECO:0000313" key="3">
    <source>
        <dbReference type="EMBL" id="AUW30895.1"/>
    </source>
</evidence>
<feature type="compositionally biased region" description="Acidic residues" evidence="1">
    <location>
        <begin position="158"/>
        <end position="177"/>
    </location>
</feature>
<dbReference type="Pfam" id="PF00975">
    <property type="entry name" value="Thioesterase"/>
    <property type="match status" value="1"/>
</dbReference>
<organism evidence="3">
    <name type="scientific">Cladonia uncialis subsp. uncialis</name>
    <dbReference type="NCBI Taxonomy" id="180999"/>
    <lineage>
        <taxon>Eukaryota</taxon>
        <taxon>Fungi</taxon>
        <taxon>Dikarya</taxon>
        <taxon>Ascomycota</taxon>
        <taxon>Pezizomycotina</taxon>
        <taxon>Lecanoromycetes</taxon>
        <taxon>OSLEUM clade</taxon>
        <taxon>Lecanoromycetidae</taxon>
        <taxon>Lecanorales</taxon>
        <taxon>Lecanorineae</taxon>
        <taxon>Cladoniaceae</taxon>
        <taxon>Cladonia</taxon>
    </lineage>
</organism>
<accession>A0A2K9YDW0</accession>
<protein>
    <submittedName>
        <fullName evidence="3">Putative thioesterase</fullName>
    </submittedName>
</protein>
<evidence type="ECO:0000256" key="1">
    <source>
        <dbReference type="SAM" id="MobiDB-lite"/>
    </source>
</evidence>
<feature type="domain" description="Thioesterase" evidence="2">
    <location>
        <begin position="17"/>
        <end position="126"/>
    </location>
</feature>
<dbReference type="EMBL" id="MG777481">
    <property type="protein sequence ID" value="AUW30895.1"/>
    <property type="molecule type" value="Genomic_DNA"/>
</dbReference>
<sequence>MESLFHIQGNTASSLAPLFLIHAVSGFALPYLALGPLSHDHASNSRPVYGLSCPTYESRSYKIPLSFEKVAREYVARIKSERPHGPYILGGWSMGGMIAVKMATILQEQGEEVLHVVLVDSTNPQGCPWFVDEEERSAIAEATYDAYSKRTGLPGLEDMLDDEDSGYESDSPDEDDDDVDIMEYLPRMRKHIYNSWDMIARAGQGYYLGEGLSSPVTLIKCTSLNTPLPAMSDKRKTAIKQRFDDNRAGWTMDNFNSIPIDAEHDDVFDSNHISTTTDILRGVLDGIAG</sequence>